<accession>A0A251SJ48</accession>
<dbReference type="OMA" id="WEEFANF"/>
<comment type="subcellular location">
    <subcellularLocation>
        <location evidence="1">Nucleus</location>
    </subcellularLocation>
</comment>
<gene>
    <name evidence="8" type="ORF">HannXRQ_Chr14g0447941</name>
</gene>
<dbReference type="InParanoid" id="A0A251SJ48"/>
<evidence type="ECO:0000256" key="5">
    <source>
        <dbReference type="ARBA" id="ARBA00023242"/>
    </source>
</evidence>
<dbReference type="Proteomes" id="UP000215914">
    <property type="component" value="Chromosome 14"/>
</dbReference>
<feature type="region of interest" description="Disordered" evidence="6">
    <location>
        <begin position="125"/>
        <end position="173"/>
    </location>
</feature>
<dbReference type="GO" id="GO:0005634">
    <property type="term" value="C:nucleus"/>
    <property type="evidence" value="ECO:0007669"/>
    <property type="project" value="UniProtKB-SubCell"/>
</dbReference>
<dbReference type="SUPFAM" id="SSF101936">
    <property type="entry name" value="DNA-binding pseudobarrel domain"/>
    <property type="match status" value="1"/>
</dbReference>
<dbReference type="AlphaFoldDB" id="A0A251SJ48"/>
<dbReference type="FunCoup" id="A0A251SJ48">
    <property type="interactions" value="136"/>
</dbReference>
<proteinExistence type="predicted"/>
<evidence type="ECO:0000256" key="1">
    <source>
        <dbReference type="ARBA" id="ARBA00004123"/>
    </source>
</evidence>
<dbReference type="CDD" id="cd10017">
    <property type="entry name" value="B3_DNA"/>
    <property type="match status" value="1"/>
</dbReference>
<sequence>MKSHRRLISPENPVNFLKIILCDDTGSTGLRLPVKFTDEYGKFLSEKVTLKVPNGDVWQVELYKSGDEVWLKNGWGEFAEHYGLKFSNMLVFKYEGCSTFGVIMFNATASEIEYPESKDRFKTPVKPNARKFPVSSDEPETTVSDDDSSYSDESETIVSKDDTSSWLSEDQEHGIKIKDEGECSSKAREIEKGKADFKSDKPFMVYINQSHLTNRGVVISTSGVQKEVLEGSQERSRMFAST</sequence>
<dbReference type="PANTHER" id="PTHR31920:SF108">
    <property type="entry name" value="B3 DOMAIN-CONTAINING TRANSCRIPTION FACTOR VRN1-LIKE"/>
    <property type="match status" value="1"/>
</dbReference>
<dbReference type="PROSITE" id="PS50863">
    <property type="entry name" value="B3"/>
    <property type="match status" value="1"/>
</dbReference>
<evidence type="ECO:0000256" key="2">
    <source>
        <dbReference type="ARBA" id="ARBA00023015"/>
    </source>
</evidence>
<organism evidence="8 9">
    <name type="scientific">Helianthus annuus</name>
    <name type="common">Common sunflower</name>
    <dbReference type="NCBI Taxonomy" id="4232"/>
    <lineage>
        <taxon>Eukaryota</taxon>
        <taxon>Viridiplantae</taxon>
        <taxon>Streptophyta</taxon>
        <taxon>Embryophyta</taxon>
        <taxon>Tracheophyta</taxon>
        <taxon>Spermatophyta</taxon>
        <taxon>Magnoliopsida</taxon>
        <taxon>eudicotyledons</taxon>
        <taxon>Gunneridae</taxon>
        <taxon>Pentapetalae</taxon>
        <taxon>asterids</taxon>
        <taxon>campanulids</taxon>
        <taxon>Asterales</taxon>
        <taxon>Asteraceae</taxon>
        <taxon>Asteroideae</taxon>
        <taxon>Heliantheae alliance</taxon>
        <taxon>Heliantheae</taxon>
        <taxon>Helianthus</taxon>
    </lineage>
</organism>
<evidence type="ECO:0000256" key="4">
    <source>
        <dbReference type="ARBA" id="ARBA00023163"/>
    </source>
</evidence>
<evidence type="ECO:0000313" key="8">
    <source>
        <dbReference type="EMBL" id="OTF98648.1"/>
    </source>
</evidence>
<dbReference type="Gene3D" id="2.40.330.10">
    <property type="entry name" value="DNA-binding pseudobarrel domain"/>
    <property type="match status" value="1"/>
</dbReference>
<protein>
    <submittedName>
        <fullName evidence="8">Putative DNA-binding pseudobarrel domain-containing protein</fullName>
    </submittedName>
</protein>
<evidence type="ECO:0000313" key="9">
    <source>
        <dbReference type="Proteomes" id="UP000215914"/>
    </source>
</evidence>
<evidence type="ECO:0000259" key="7">
    <source>
        <dbReference type="PROSITE" id="PS50863"/>
    </source>
</evidence>
<keyword evidence="2" id="KW-0805">Transcription regulation</keyword>
<dbReference type="GO" id="GO:0003677">
    <property type="term" value="F:DNA binding"/>
    <property type="evidence" value="ECO:0007669"/>
    <property type="project" value="UniProtKB-KW"/>
</dbReference>
<feature type="compositionally biased region" description="Acidic residues" evidence="6">
    <location>
        <begin position="137"/>
        <end position="155"/>
    </location>
</feature>
<dbReference type="InterPro" id="IPR003340">
    <property type="entry name" value="B3_DNA-bd"/>
</dbReference>
<reference evidence="9" key="1">
    <citation type="journal article" date="2017" name="Nature">
        <title>The sunflower genome provides insights into oil metabolism, flowering and Asterid evolution.</title>
        <authorList>
            <person name="Badouin H."/>
            <person name="Gouzy J."/>
            <person name="Grassa C.J."/>
            <person name="Murat F."/>
            <person name="Staton S.E."/>
            <person name="Cottret L."/>
            <person name="Lelandais-Briere C."/>
            <person name="Owens G.L."/>
            <person name="Carrere S."/>
            <person name="Mayjonade B."/>
            <person name="Legrand L."/>
            <person name="Gill N."/>
            <person name="Kane N.C."/>
            <person name="Bowers J.E."/>
            <person name="Hubner S."/>
            <person name="Bellec A."/>
            <person name="Berard A."/>
            <person name="Berges H."/>
            <person name="Blanchet N."/>
            <person name="Boniface M.C."/>
            <person name="Brunel D."/>
            <person name="Catrice O."/>
            <person name="Chaidir N."/>
            <person name="Claudel C."/>
            <person name="Donnadieu C."/>
            <person name="Faraut T."/>
            <person name="Fievet G."/>
            <person name="Helmstetter N."/>
            <person name="King M."/>
            <person name="Knapp S.J."/>
            <person name="Lai Z."/>
            <person name="Le Paslier M.C."/>
            <person name="Lippi Y."/>
            <person name="Lorenzon L."/>
            <person name="Mandel J.R."/>
            <person name="Marage G."/>
            <person name="Marchand G."/>
            <person name="Marquand E."/>
            <person name="Bret-Mestries E."/>
            <person name="Morien E."/>
            <person name="Nambeesan S."/>
            <person name="Nguyen T."/>
            <person name="Pegot-Espagnet P."/>
            <person name="Pouilly N."/>
            <person name="Raftis F."/>
            <person name="Sallet E."/>
            <person name="Schiex T."/>
            <person name="Thomas J."/>
            <person name="Vandecasteele C."/>
            <person name="Vares D."/>
            <person name="Vear F."/>
            <person name="Vautrin S."/>
            <person name="Crespi M."/>
            <person name="Mangin B."/>
            <person name="Burke J.M."/>
            <person name="Salse J."/>
            <person name="Munos S."/>
            <person name="Vincourt P."/>
            <person name="Rieseberg L.H."/>
            <person name="Langlade N.B."/>
        </authorList>
    </citation>
    <scope>NUCLEOTIDE SEQUENCE [LARGE SCALE GENOMIC DNA]</scope>
    <source>
        <strain evidence="9">cv. SF193</strain>
    </source>
</reference>
<dbReference type="EMBL" id="CM007903">
    <property type="protein sequence ID" value="OTF98648.1"/>
    <property type="molecule type" value="Genomic_DNA"/>
</dbReference>
<dbReference type="InterPro" id="IPR050655">
    <property type="entry name" value="Plant_B3_domain"/>
</dbReference>
<feature type="domain" description="TF-B3" evidence="7">
    <location>
        <begin position="15"/>
        <end position="108"/>
    </location>
</feature>
<name>A0A251SJ48_HELAN</name>
<keyword evidence="4" id="KW-0804">Transcription</keyword>
<dbReference type="PANTHER" id="PTHR31920">
    <property type="entry name" value="B3 DOMAIN-CONTAINING"/>
    <property type="match status" value="1"/>
</dbReference>
<keyword evidence="3 8" id="KW-0238">DNA-binding</keyword>
<keyword evidence="9" id="KW-1185">Reference proteome</keyword>
<dbReference type="SMART" id="SM01019">
    <property type="entry name" value="B3"/>
    <property type="match status" value="1"/>
</dbReference>
<keyword evidence="5" id="KW-0539">Nucleus</keyword>
<dbReference type="InterPro" id="IPR015300">
    <property type="entry name" value="DNA-bd_pseudobarrel_sf"/>
</dbReference>
<dbReference type="Pfam" id="PF02362">
    <property type="entry name" value="B3"/>
    <property type="match status" value="1"/>
</dbReference>
<evidence type="ECO:0000256" key="3">
    <source>
        <dbReference type="ARBA" id="ARBA00023125"/>
    </source>
</evidence>
<evidence type="ECO:0000256" key="6">
    <source>
        <dbReference type="SAM" id="MobiDB-lite"/>
    </source>
</evidence>